<dbReference type="OrthoDB" id="6604875at2759"/>
<accession>A0A0C9XWB1</accession>
<gene>
    <name evidence="2" type="ORF">K443DRAFT_127771</name>
</gene>
<evidence type="ECO:0000313" key="3">
    <source>
        <dbReference type="Proteomes" id="UP000054477"/>
    </source>
</evidence>
<sequence length="63" mass="6532">MEPQSQTQHKDCLSCRIIGTGTLSGVGSYAIWQARATAPGSSGQKKMLAGVGIGSFLPFIPGH</sequence>
<proteinExistence type="predicted"/>
<dbReference type="InterPro" id="IPR028036">
    <property type="entry name" value="DMAC1-like_dom"/>
</dbReference>
<keyword evidence="3" id="KW-1185">Reference proteome</keyword>
<evidence type="ECO:0000259" key="1">
    <source>
        <dbReference type="Pfam" id="PF15055"/>
    </source>
</evidence>
<reference evidence="3" key="2">
    <citation type="submission" date="2015-01" db="EMBL/GenBank/DDBJ databases">
        <title>Evolutionary Origins and Diversification of the Mycorrhizal Mutualists.</title>
        <authorList>
            <consortium name="DOE Joint Genome Institute"/>
            <consortium name="Mycorrhizal Genomics Consortium"/>
            <person name="Kohler A."/>
            <person name="Kuo A."/>
            <person name="Nagy L.G."/>
            <person name="Floudas D."/>
            <person name="Copeland A."/>
            <person name="Barry K.W."/>
            <person name="Cichocki N."/>
            <person name="Veneault-Fourrey C."/>
            <person name="LaButti K."/>
            <person name="Lindquist E.A."/>
            <person name="Lipzen A."/>
            <person name="Lundell T."/>
            <person name="Morin E."/>
            <person name="Murat C."/>
            <person name="Riley R."/>
            <person name="Ohm R."/>
            <person name="Sun H."/>
            <person name="Tunlid A."/>
            <person name="Henrissat B."/>
            <person name="Grigoriev I.V."/>
            <person name="Hibbett D.S."/>
            <person name="Martin F."/>
        </authorList>
    </citation>
    <scope>NUCLEOTIDE SEQUENCE [LARGE SCALE GENOMIC DNA]</scope>
    <source>
        <strain evidence="3">LaAM-08-1</strain>
    </source>
</reference>
<reference evidence="2 3" key="1">
    <citation type="submission" date="2014-04" db="EMBL/GenBank/DDBJ databases">
        <authorList>
            <consortium name="DOE Joint Genome Institute"/>
            <person name="Kuo A."/>
            <person name="Kohler A."/>
            <person name="Nagy L.G."/>
            <person name="Floudas D."/>
            <person name="Copeland A."/>
            <person name="Barry K.W."/>
            <person name="Cichocki N."/>
            <person name="Veneault-Fourrey C."/>
            <person name="LaButti K."/>
            <person name="Lindquist E.A."/>
            <person name="Lipzen A."/>
            <person name="Lundell T."/>
            <person name="Morin E."/>
            <person name="Murat C."/>
            <person name="Sun H."/>
            <person name="Tunlid A."/>
            <person name="Henrissat B."/>
            <person name="Grigoriev I.V."/>
            <person name="Hibbett D.S."/>
            <person name="Martin F."/>
            <person name="Nordberg H.P."/>
            <person name="Cantor M.N."/>
            <person name="Hua S.X."/>
        </authorList>
    </citation>
    <scope>NUCLEOTIDE SEQUENCE [LARGE SCALE GENOMIC DNA]</scope>
    <source>
        <strain evidence="2 3">LaAM-08-1</strain>
    </source>
</reference>
<organism evidence="2 3">
    <name type="scientific">Laccaria amethystina LaAM-08-1</name>
    <dbReference type="NCBI Taxonomy" id="1095629"/>
    <lineage>
        <taxon>Eukaryota</taxon>
        <taxon>Fungi</taxon>
        <taxon>Dikarya</taxon>
        <taxon>Basidiomycota</taxon>
        <taxon>Agaricomycotina</taxon>
        <taxon>Agaricomycetes</taxon>
        <taxon>Agaricomycetidae</taxon>
        <taxon>Agaricales</taxon>
        <taxon>Agaricineae</taxon>
        <taxon>Hydnangiaceae</taxon>
        <taxon>Laccaria</taxon>
    </lineage>
</organism>
<dbReference type="Pfam" id="PF15055">
    <property type="entry name" value="DMAC1_Dmo2"/>
    <property type="match status" value="1"/>
</dbReference>
<evidence type="ECO:0000313" key="2">
    <source>
        <dbReference type="EMBL" id="KIK09331.1"/>
    </source>
</evidence>
<dbReference type="HOGENOM" id="CLU_2886159_0_0_1"/>
<dbReference type="AlphaFoldDB" id="A0A0C9XWB1"/>
<name>A0A0C9XWB1_9AGAR</name>
<dbReference type="Proteomes" id="UP000054477">
    <property type="component" value="Unassembled WGS sequence"/>
</dbReference>
<feature type="domain" description="Distal membrane-arm assembly complex protein 1-like" evidence="1">
    <location>
        <begin position="11"/>
        <end position="43"/>
    </location>
</feature>
<dbReference type="EMBL" id="KN838539">
    <property type="protein sequence ID" value="KIK09331.1"/>
    <property type="molecule type" value="Genomic_DNA"/>
</dbReference>
<protein>
    <recommendedName>
        <fullName evidence="1">Distal membrane-arm assembly complex protein 1-like domain-containing protein</fullName>
    </recommendedName>
</protein>